<dbReference type="CDD" id="cd04179">
    <property type="entry name" value="DPM_DPG-synthase_like"/>
    <property type="match status" value="1"/>
</dbReference>
<dbReference type="PANTHER" id="PTHR48090">
    <property type="entry name" value="UNDECAPRENYL-PHOSPHATE 4-DEOXY-4-FORMAMIDO-L-ARABINOSE TRANSFERASE-RELATED"/>
    <property type="match status" value="1"/>
</dbReference>
<feature type="domain" description="DUF2062" evidence="3">
    <location>
        <begin position="253"/>
        <end position="382"/>
    </location>
</feature>
<evidence type="ECO:0000313" key="4">
    <source>
        <dbReference type="EMBL" id="KKN17365.1"/>
    </source>
</evidence>
<proteinExistence type="predicted"/>
<reference evidence="4" key="1">
    <citation type="journal article" date="2015" name="Nature">
        <title>Complex archaea that bridge the gap between prokaryotes and eukaryotes.</title>
        <authorList>
            <person name="Spang A."/>
            <person name="Saw J.H."/>
            <person name="Jorgensen S.L."/>
            <person name="Zaremba-Niedzwiedzka K."/>
            <person name="Martijn J."/>
            <person name="Lind A.E."/>
            <person name="van Eijk R."/>
            <person name="Schleper C."/>
            <person name="Guy L."/>
            <person name="Ettema T.J."/>
        </authorList>
    </citation>
    <scope>NUCLEOTIDE SEQUENCE</scope>
</reference>
<organism evidence="4">
    <name type="scientific">marine sediment metagenome</name>
    <dbReference type="NCBI Taxonomy" id="412755"/>
    <lineage>
        <taxon>unclassified sequences</taxon>
        <taxon>metagenomes</taxon>
        <taxon>ecological metagenomes</taxon>
    </lineage>
</organism>
<dbReference type="Pfam" id="PF00535">
    <property type="entry name" value="Glycos_transf_2"/>
    <property type="match status" value="1"/>
</dbReference>
<dbReference type="EMBL" id="LAZR01003529">
    <property type="protein sequence ID" value="KKN17365.1"/>
    <property type="molecule type" value="Genomic_DNA"/>
</dbReference>
<protein>
    <recommendedName>
        <fullName evidence="5">Glycosyltransferase 2-like domain-containing protein</fullName>
    </recommendedName>
</protein>
<feature type="transmembrane region" description="Helical" evidence="1">
    <location>
        <begin position="215"/>
        <end position="233"/>
    </location>
</feature>
<keyword evidence="1" id="KW-1133">Transmembrane helix</keyword>
<dbReference type="InterPro" id="IPR050256">
    <property type="entry name" value="Glycosyltransferase_2"/>
</dbReference>
<feature type="transmembrane region" description="Helical" evidence="1">
    <location>
        <begin position="353"/>
        <end position="374"/>
    </location>
</feature>
<feature type="transmembrane region" description="Helical" evidence="1">
    <location>
        <begin position="301"/>
        <end position="322"/>
    </location>
</feature>
<evidence type="ECO:0000259" key="3">
    <source>
        <dbReference type="Pfam" id="PF09835"/>
    </source>
</evidence>
<dbReference type="Gene3D" id="3.90.550.10">
    <property type="entry name" value="Spore Coat Polysaccharide Biosynthesis Protein SpsA, Chain A"/>
    <property type="match status" value="1"/>
</dbReference>
<dbReference type="Pfam" id="PF09835">
    <property type="entry name" value="DUF2062"/>
    <property type="match status" value="1"/>
</dbReference>
<comment type="caution">
    <text evidence="4">The sequence shown here is derived from an EMBL/GenBank/DDBJ whole genome shotgun (WGS) entry which is preliminary data.</text>
</comment>
<keyword evidence="1" id="KW-0472">Membrane</keyword>
<feature type="domain" description="Glycosyltransferase 2-like" evidence="2">
    <location>
        <begin position="7"/>
        <end position="115"/>
    </location>
</feature>
<gene>
    <name evidence="4" type="ORF">LCGC14_0966610</name>
</gene>
<dbReference type="PANTHER" id="PTHR48090:SF7">
    <property type="entry name" value="RFBJ PROTEIN"/>
    <property type="match status" value="1"/>
</dbReference>
<dbReference type="InterPro" id="IPR018639">
    <property type="entry name" value="DUF2062"/>
</dbReference>
<evidence type="ECO:0000259" key="2">
    <source>
        <dbReference type="Pfam" id="PF00535"/>
    </source>
</evidence>
<dbReference type="InterPro" id="IPR001173">
    <property type="entry name" value="Glyco_trans_2-like"/>
</dbReference>
<accession>A0A0F9ND20</accession>
<evidence type="ECO:0000256" key="1">
    <source>
        <dbReference type="SAM" id="Phobius"/>
    </source>
</evidence>
<sequence length="389" mass="43831">MQQLNYCVLIPTYNNAGTLARVLDGVLAITPNIVVVNDGATDSTAEILKNYPDIHSIHLPKNKGKGNALLIGFRKARKLDYDFAITIDSDGQHFPEDIPVFLEALQQEESKNVLYIGSRNMKQHDVPGSSSFGNKFSNFWFWFETGTWLTDTQCGFRLYPLREIEKLKLYTPKFEFEIEVIVRAAWSGTLVKNVPVKISYDEAERVSHFRKGPDFARISVLNTIFVLITLFYIKPRDFFRRIKKKGITRFFSEDILGSKDSPRKKALSIALGLFVGLSPFWGLHTVLVFGLAFLFKLNKPIAFAFSNISLPPFIPFILYFSVQTGVWITGEENFFALDTIMENLVALKGLKTYLIGSLILATVVSIVSGIVGYLSLTQMAKQKIAVKNG</sequence>
<keyword evidence="1" id="KW-0812">Transmembrane</keyword>
<evidence type="ECO:0008006" key="5">
    <source>
        <dbReference type="Google" id="ProtNLM"/>
    </source>
</evidence>
<dbReference type="SUPFAM" id="SSF53448">
    <property type="entry name" value="Nucleotide-diphospho-sugar transferases"/>
    <property type="match status" value="1"/>
</dbReference>
<feature type="transmembrane region" description="Helical" evidence="1">
    <location>
        <begin position="266"/>
        <end position="294"/>
    </location>
</feature>
<dbReference type="AlphaFoldDB" id="A0A0F9ND20"/>
<dbReference type="InterPro" id="IPR029044">
    <property type="entry name" value="Nucleotide-diphossugar_trans"/>
</dbReference>
<name>A0A0F9ND20_9ZZZZ</name>